<feature type="transmembrane region" description="Helical" evidence="1">
    <location>
        <begin position="130"/>
        <end position="148"/>
    </location>
</feature>
<sequence>MKPKPKRVIAVCTLIFAVCTFGQSIKKDSILDSVPQAVQEVLPPEEPNEVPETKTTNAPSSISWYNSLDEPLDTTLAATMAALAIAVVSFLISFTHVEMGRINTILTNRGLLTEDDIHYAKTVKKGIEQVMVSFYFFLVFLVESLTLDKWEEPYGWLGQYDWANGLDLALASGAFAVGLVLLTLGVGTMKSMVDYKV</sequence>
<accession>A0A6I1E186</accession>
<feature type="transmembrane region" description="Helical" evidence="1">
    <location>
        <begin position="168"/>
        <end position="187"/>
    </location>
</feature>
<protein>
    <submittedName>
        <fullName evidence="2">Uncharacterized protein</fullName>
    </submittedName>
</protein>
<dbReference type="EMBL" id="WELG01000001">
    <property type="protein sequence ID" value="KAB7531563.1"/>
    <property type="molecule type" value="Genomic_DNA"/>
</dbReference>
<evidence type="ECO:0000313" key="3">
    <source>
        <dbReference type="Proteomes" id="UP000429785"/>
    </source>
</evidence>
<feature type="transmembrane region" description="Helical" evidence="1">
    <location>
        <begin position="74"/>
        <end position="94"/>
    </location>
</feature>
<proteinExistence type="predicted"/>
<keyword evidence="1" id="KW-1133">Transmembrane helix</keyword>
<dbReference type="RefSeq" id="WP_152131332.1">
    <property type="nucleotide sequence ID" value="NZ_WELG01000001.1"/>
</dbReference>
<keyword evidence="1" id="KW-0472">Membrane</keyword>
<dbReference type="AlphaFoldDB" id="A0A6I1E186"/>
<comment type="caution">
    <text evidence="2">The sequence shown here is derived from an EMBL/GenBank/DDBJ whole genome shotgun (WGS) entry which is preliminary data.</text>
</comment>
<dbReference type="Proteomes" id="UP000429785">
    <property type="component" value="Unassembled WGS sequence"/>
</dbReference>
<organism evidence="2 3">
    <name type="scientific">Flagellimonas olearia</name>
    <dbReference type="NCBI Taxonomy" id="552546"/>
    <lineage>
        <taxon>Bacteria</taxon>
        <taxon>Pseudomonadati</taxon>
        <taxon>Bacteroidota</taxon>
        <taxon>Flavobacteriia</taxon>
        <taxon>Flavobacteriales</taxon>
        <taxon>Flavobacteriaceae</taxon>
        <taxon>Flagellimonas</taxon>
    </lineage>
</organism>
<gene>
    <name evidence="2" type="ORF">F8C76_08740</name>
</gene>
<evidence type="ECO:0000313" key="2">
    <source>
        <dbReference type="EMBL" id="KAB7531563.1"/>
    </source>
</evidence>
<dbReference type="OrthoDB" id="9899898at2"/>
<evidence type="ECO:0000256" key="1">
    <source>
        <dbReference type="SAM" id="Phobius"/>
    </source>
</evidence>
<reference evidence="2 3" key="1">
    <citation type="submission" date="2019-10" db="EMBL/GenBank/DDBJ databases">
        <title>Muricauda olearia CL-SS4 JCM15563 genome.</title>
        <authorList>
            <person name="Liu L."/>
        </authorList>
    </citation>
    <scope>NUCLEOTIDE SEQUENCE [LARGE SCALE GENOMIC DNA]</scope>
    <source>
        <strain evidence="2 3">CL-SS4</strain>
    </source>
</reference>
<keyword evidence="1" id="KW-0812">Transmembrane</keyword>
<name>A0A6I1E186_9FLAO</name>